<evidence type="ECO:0000313" key="2">
    <source>
        <dbReference type="EMBL" id="CAA9462693.1"/>
    </source>
</evidence>
<organism evidence="2">
    <name type="scientific">uncultured Rubrobacteraceae bacterium</name>
    <dbReference type="NCBI Taxonomy" id="349277"/>
    <lineage>
        <taxon>Bacteria</taxon>
        <taxon>Bacillati</taxon>
        <taxon>Actinomycetota</taxon>
        <taxon>Rubrobacteria</taxon>
        <taxon>Rubrobacterales</taxon>
        <taxon>Rubrobacteraceae</taxon>
        <taxon>environmental samples</taxon>
    </lineage>
</organism>
<sequence>ATVLQRKGLRAGRRPLRRDARLLVPRGPQAGRRHPRPARGRAAPDRRGGHGHGARAPARVGSGGRGGPQRRHARKGQPAADGSRDARPGPARDGRACARLPGRRLRGGVPAPRTHRRRGRGAGAGRGRAGHGTRGPARDRGQVLARGAAPPGRGPRRKPGPRARRHALRYPPLGDFGRRALPGGRGPQEGRAPRLLPPRDAPQAGPQQAGPQQAGL</sequence>
<proteinExistence type="predicted"/>
<name>A0A6J4RB55_9ACTN</name>
<reference evidence="2" key="1">
    <citation type="submission" date="2020-02" db="EMBL/GenBank/DDBJ databases">
        <authorList>
            <person name="Meier V. D."/>
        </authorList>
    </citation>
    <scope>NUCLEOTIDE SEQUENCE</scope>
    <source>
        <strain evidence="2">AVDCRST_MAG02</strain>
    </source>
</reference>
<feature type="non-terminal residue" evidence="2">
    <location>
        <position position="1"/>
    </location>
</feature>
<feature type="compositionally biased region" description="Gly residues" evidence="1">
    <location>
        <begin position="121"/>
        <end position="133"/>
    </location>
</feature>
<feature type="compositionally biased region" description="Basic residues" evidence="1">
    <location>
        <begin position="154"/>
        <end position="168"/>
    </location>
</feature>
<feature type="region of interest" description="Disordered" evidence="1">
    <location>
        <begin position="1"/>
        <end position="216"/>
    </location>
</feature>
<feature type="non-terminal residue" evidence="2">
    <location>
        <position position="216"/>
    </location>
</feature>
<feature type="compositionally biased region" description="Low complexity" evidence="1">
    <location>
        <begin position="201"/>
        <end position="216"/>
    </location>
</feature>
<evidence type="ECO:0000256" key="1">
    <source>
        <dbReference type="SAM" id="MobiDB-lite"/>
    </source>
</evidence>
<feature type="compositionally biased region" description="Basic and acidic residues" evidence="1">
    <location>
        <begin position="82"/>
        <end position="96"/>
    </location>
</feature>
<dbReference type="EMBL" id="CADCVH010000084">
    <property type="protein sequence ID" value="CAA9462693.1"/>
    <property type="molecule type" value="Genomic_DNA"/>
</dbReference>
<protein>
    <submittedName>
        <fullName evidence="2">Uncharacterized protein</fullName>
    </submittedName>
</protein>
<feature type="compositionally biased region" description="Basic residues" evidence="1">
    <location>
        <begin position="7"/>
        <end position="16"/>
    </location>
</feature>
<gene>
    <name evidence="2" type="ORF">AVDCRST_MAG02-2615</name>
</gene>
<accession>A0A6J4RB55</accession>
<dbReference type="AlphaFoldDB" id="A0A6J4RB55"/>